<sequence>MGKLSTAFKVALMSQFLPRVVPAAASTEGPAATLHYHPLNGDSLREMALRKLHHGSDAFLNPMGISRNRRFWQVLSWKLFNKNAYADYLDDQPISPVAIDWDPIRAHRGVSVTFIKHSTLLIKDGDRILLVDPVFDDIFWFIRDYSPRAFNLDDMPRPDHVLITHGHYDHLDAPSLGALDPGTHVISPLGYDNEFNALGMTRRTRLDWYEHYSDGAREVTLLPANHWTMRNPIVGPNRSLWGGYLIKTAGGPTIYISGDSAYFDGFEQLADDYDIDLAIFNMGAYAPRWFMAPSHMNPAETVRAFQEVGARQLMIAHWGTFQLGDEPVHFPPADLEKALGQQGLLSRWIDLGHGQTHFF</sequence>
<keyword evidence="3" id="KW-1185">Reference proteome</keyword>
<feature type="domain" description="Metallo-beta-lactamase" evidence="1">
    <location>
        <begin position="129"/>
        <end position="318"/>
    </location>
</feature>
<dbReference type="RefSeq" id="WP_167527753.1">
    <property type="nucleotide sequence ID" value="NZ_AP021874.1"/>
</dbReference>
<evidence type="ECO:0000259" key="1">
    <source>
        <dbReference type="Pfam" id="PF12706"/>
    </source>
</evidence>
<protein>
    <recommendedName>
        <fullName evidence="1">Metallo-beta-lactamase domain-containing protein</fullName>
    </recommendedName>
</protein>
<proteinExistence type="predicted"/>
<dbReference type="AlphaFoldDB" id="A0A5K7YVL3"/>
<dbReference type="SUPFAM" id="SSF56281">
    <property type="entry name" value="Metallo-hydrolase/oxidoreductase"/>
    <property type="match status" value="1"/>
</dbReference>
<evidence type="ECO:0000313" key="3">
    <source>
        <dbReference type="Proteomes" id="UP000427906"/>
    </source>
</evidence>
<dbReference type="Pfam" id="PF12706">
    <property type="entry name" value="Lactamase_B_2"/>
    <property type="match status" value="1"/>
</dbReference>
<dbReference type="InterPro" id="IPR001279">
    <property type="entry name" value="Metallo-B-lactamas"/>
</dbReference>
<dbReference type="GO" id="GO:0005737">
    <property type="term" value="C:cytoplasm"/>
    <property type="evidence" value="ECO:0007669"/>
    <property type="project" value="TreeGrafter"/>
</dbReference>
<dbReference type="KEGG" id="dalk:DSCA_26370"/>
<organism evidence="2 3">
    <name type="scientific">Desulfosarcina alkanivorans</name>
    <dbReference type="NCBI Taxonomy" id="571177"/>
    <lineage>
        <taxon>Bacteria</taxon>
        <taxon>Pseudomonadati</taxon>
        <taxon>Thermodesulfobacteriota</taxon>
        <taxon>Desulfobacteria</taxon>
        <taxon>Desulfobacterales</taxon>
        <taxon>Desulfosarcinaceae</taxon>
        <taxon>Desulfosarcina</taxon>
    </lineage>
</organism>
<reference evidence="2 3" key="1">
    <citation type="submission" date="2019-11" db="EMBL/GenBank/DDBJ databases">
        <title>Comparative genomics of hydrocarbon-degrading Desulfosarcina strains.</title>
        <authorList>
            <person name="Watanabe M."/>
            <person name="Kojima H."/>
            <person name="Fukui M."/>
        </authorList>
    </citation>
    <scope>NUCLEOTIDE SEQUENCE [LARGE SCALE GENOMIC DNA]</scope>
    <source>
        <strain evidence="2 3">PL12</strain>
    </source>
</reference>
<gene>
    <name evidence="2" type="ORF">DSCA_26370</name>
</gene>
<name>A0A5K7YVL3_9BACT</name>
<accession>A0A5K7YVL3</accession>
<dbReference type="PANTHER" id="PTHR15032">
    <property type="entry name" value="N-ACYL-PHOSPHATIDYLETHANOLAMINE-HYDROLYZING PHOSPHOLIPASE D"/>
    <property type="match status" value="1"/>
</dbReference>
<evidence type="ECO:0000313" key="2">
    <source>
        <dbReference type="EMBL" id="BBO68707.1"/>
    </source>
</evidence>
<dbReference type="PANTHER" id="PTHR15032:SF36">
    <property type="entry name" value="METALLO-BETA-LACTAMASE DOMAIN-CONTAINING PROTEIN"/>
    <property type="match status" value="1"/>
</dbReference>
<dbReference type="Gene3D" id="3.60.15.10">
    <property type="entry name" value="Ribonuclease Z/Hydroxyacylglutathione hydrolase-like"/>
    <property type="match status" value="1"/>
</dbReference>
<dbReference type="EMBL" id="AP021874">
    <property type="protein sequence ID" value="BBO68707.1"/>
    <property type="molecule type" value="Genomic_DNA"/>
</dbReference>
<dbReference type="Proteomes" id="UP000427906">
    <property type="component" value="Chromosome"/>
</dbReference>
<dbReference type="InterPro" id="IPR036866">
    <property type="entry name" value="RibonucZ/Hydroxyglut_hydro"/>
</dbReference>